<dbReference type="PANTHER" id="PTHR13947:SF37">
    <property type="entry name" value="LD18367P"/>
    <property type="match status" value="1"/>
</dbReference>
<evidence type="ECO:0008006" key="6">
    <source>
        <dbReference type="Google" id="ProtNLM"/>
    </source>
</evidence>
<accession>A0A9W5LFK6</accession>
<dbReference type="InterPro" id="IPR000182">
    <property type="entry name" value="GNAT_dom"/>
</dbReference>
<comment type="caution">
    <text evidence="4">The sequence shown here is derived from an EMBL/GenBank/DDBJ whole genome shotgun (WGS) entry which is preliminary data.</text>
</comment>
<evidence type="ECO:0000259" key="3">
    <source>
        <dbReference type="PROSITE" id="PS51186"/>
    </source>
</evidence>
<dbReference type="PANTHER" id="PTHR13947">
    <property type="entry name" value="GNAT FAMILY N-ACETYLTRANSFERASE"/>
    <property type="match status" value="1"/>
</dbReference>
<dbReference type="SMART" id="SM00347">
    <property type="entry name" value="HTH_MARR"/>
    <property type="match status" value="1"/>
</dbReference>
<dbReference type="GO" id="GO:0008080">
    <property type="term" value="F:N-acetyltransferase activity"/>
    <property type="evidence" value="ECO:0007669"/>
    <property type="project" value="InterPro"/>
</dbReference>
<dbReference type="CDD" id="cd04301">
    <property type="entry name" value="NAT_SF"/>
    <property type="match status" value="1"/>
</dbReference>
<protein>
    <recommendedName>
        <fullName evidence="6">MarR family transcriptional regulator</fullName>
    </recommendedName>
</protein>
<dbReference type="InterPro" id="IPR036388">
    <property type="entry name" value="WH-like_DNA-bd_sf"/>
</dbReference>
<dbReference type="PROSITE" id="PS51186">
    <property type="entry name" value="GNAT"/>
    <property type="match status" value="1"/>
</dbReference>
<evidence type="ECO:0000256" key="1">
    <source>
        <dbReference type="ARBA" id="ARBA00022679"/>
    </source>
</evidence>
<dbReference type="Gene3D" id="1.10.10.10">
    <property type="entry name" value="Winged helix-like DNA-binding domain superfamily/Winged helix DNA-binding domain"/>
    <property type="match status" value="1"/>
</dbReference>
<sequence length="307" mass="36065">MSLKTSESTVGLKFRKFNRFYTNVLGFLNEHIYDSPFSLTETRILFEIYNTPHCTAKALQDKLGLDRGYVSRILKQFEKEDLIYKQRSKDDARHHYIYVTETGKTIYKKLEEKANEQVELMLNEIDQKDQHKLAEAMAEIEAILSQSLSSRTPDISIRDYFLSDDLQLLIEKQRHFYAEAHGWDDTFLAYLHETFDAEIENIWIAESGGKFAGCVGLVKHDEQTVQLRWFLVDAAFRGRGLGTQLMEHLLAYCRDMKFERIFLWTVSTMAEARPLYEKFGFRVSEVKKEAPLWGQRLTEERWDLELS</sequence>
<dbReference type="InterPro" id="IPR036390">
    <property type="entry name" value="WH_DNA-bd_sf"/>
</dbReference>
<reference evidence="4 5" key="1">
    <citation type="journal article" date="2014" name="Syst. Appl. Microbiol.">
        <title>Genomic insights into the taxonomic status of the three subspecies of Bacillus subtilis.</title>
        <authorList>
            <person name="Yi H."/>
            <person name="Chun J."/>
            <person name="Cha C.J."/>
        </authorList>
    </citation>
    <scope>NUCLEOTIDE SEQUENCE [LARGE SCALE GENOMIC DNA]</scope>
    <source>
        <strain evidence="4 5">KCTC 13429</strain>
    </source>
</reference>
<dbReference type="PROSITE" id="PS50995">
    <property type="entry name" value="HTH_MARR_2"/>
    <property type="match status" value="1"/>
</dbReference>
<dbReference type="InterPro" id="IPR050769">
    <property type="entry name" value="NAT_camello-type"/>
</dbReference>
<dbReference type="Pfam" id="PF00583">
    <property type="entry name" value="Acetyltransf_1"/>
    <property type="match status" value="1"/>
</dbReference>
<dbReference type="Proteomes" id="UP000011182">
    <property type="component" value="Unassembled WGS sequence"/>
</dbReference>
<feature type="domain" description="N-acetyltransferase" evidence="3">
    <location>
        <begin position="155"/>
        <end position="305"/>
    </location>
</feature>
<evidence type="ECO:0000313" key="5">
    <source>
        <dbReference type="Proteomes" id="UP000011182"/>
    </source>
</evidence>
<dbReference type="InterPro" id="IPR016181">
    <property type="entry name" value="Acyl_CoA_acyltransferase"/>
</dbReference>
<dbReference type="InterPro" id="IPR000835">
    <property type="entry name" value="HTH_MarR-typ"/>
</dbReference>
<keyword evidence="1" id="KW-0808">Transferase</keyword>
<proteinExistence type="predicted"/>
<organism evidence="4 5">
    <name type="scientific">Bacillus inaquosorum KCTC 13429</name>
    <dbReference type="NCBI Taxonomy" id="1236548"/>
    <lineage>
        <taxon>Bacteria</taxon>
        <taxon>Bacillati</taxon>
        <taxon>Bacillota</taxon>
        <taxon>Bacilli</taxon>
        <taxon>Bacillales</taxon>
        <taxon>Bacillaceae</taxon>
        <taxon>Bacillus</taxon>
    </lineage>
</organism>
<name>A0A9W5LFK6_9BACI</name>
<dbReference type="SUPFAM" id="SSF46785">
    <property type="entry name" value="Winged helix' DNA-binding domain"/>
    <property type="match status" value="1"/>
</dbReference>
<evidence type="ECO:0000259" key="2">
    <source>
        <dbReference type="PROSITE" id="PS50995"/>
    </source>
</evidence>
<dbReference type="GO" id="GO:0003700">
    <property type="term" value="F:DNA-binding transcription factor activity"/>
    <property type="evidence" value="ECO:0007669"/>
    <property type="project" value="InterPro"/>
</dbReference>
<dbReference type="SUPFAM" id="SSF55729">
    <property type="entry name" value="Acyl-CoA N-acyltransferases (Nat)"/>
    <property type="match status" value="1"/>
</dbReference>
<dbReference type="Gene3D" id="3.40.630.30">
    <property type="match status" value="1"/>
</dbReference>
<keyword evidence="5" id="KW-1185">Reference proteome</keyword>
<dbReference type="Pfam" id="PF01047">
    <property type="entry name" value="MarR"/>
    <property type="match status" value="1"/>
</dbReference>
<feature type="domain" description="HTH marR-type" evidence="2">
    <location>
        <begin position="1"/>
        <end position="142"/>
    </location>
</feature>
<evidence type="ECO:0000313" key="4">
    <source>
        <dbReference type="EMBL" id="ELS59802.1"/>
    </source>
</evidence>
<dbReference type="EMBL" id="AMXN01000008">
    <property type="protein sequence ID" value="ELS59802.1"/>
    <property type="molecule type" value="Genomic_DNA"/>
</dbReference>
<gene>
    <name evidence="4" type="ORF">BSI_37560</name>
</gene>
<dbReference type="AlphaFoldDB" id="A0A9W5LFK6"/>